<evidence type="ECO:0008006" key="13">
    <source>
        <dbReference type="Google" id="ProtNLM"/>
    </source>
</evidence>
<evidence type="ECO:0000256" key="4">
    <source>
        <dbReference type="ARBA" id="ARBA00022827"/>
    </source>
</evidence>
<feature type="domain" description="Acyl-CoA dehydrogenase/oxidase C-terminal" evidence="8">
    <location>
        <begin position="315"/>
        <end position="437"/>
    </location>
</feature>
<protein>
    <recommendedName>
        <fullName evidence="13">Acyl-CoA dehydrogenase</fullName>
    </recommendedName>
</protein>
<feature type="domain" description="Acyl-CoA dehydrogenase/oxidase N-terminal" evidence="10">
    <location>
        <begin position="88"/>
        <end position="199"/>
    </location>
</feature>
<proteinExistence type="inferred from homology"/>
<feature type="compositionally biased region" description="Basic and acidic residues" evidence="7">
    <location>
        <begin position="616"/>
        <end position="625"/>
    </location>
</feature>
<feature type="region of interest" description="Disordered" evidence="7">
    <location>
        <begin position="55"/>
        <end position="90"/>
    </location>
</feature>
<dbReference type="Pfam" id="PF02771">
    <property type="entry name" value="Acyl-CoA_dh_N"/>
    <property type="match status" value="1"/>
</dbReference>
<dbReference type="PROSITE" id="PS00073">
    <property type="entry name" value="ACYL_COA_DH_2"/>
    <property type="match status" value="1"/>
</dbReference>
<gene>
    <name evidence="11" type="ORF">GCM10025872_21740</name>
</gene>
<feature type="compositionally biased region" description="Basic and acidic residues" evidence="7">
    <location>
        <begin position="485"/>
        <end position="495"/>
    </location>
</feature>
<keyword evidence="3 6" id="KW-0285">Flavoprotein</keyword>
<feature type="region of interest" description="Disordered" evidence="7">
    <location>
        <begin position="446"/>
        <end position="625"/>
    </location>
</feature>
<evidence type="ECO:0000256" key="1">
    <source>
        <dbReference type="ARBA" id="ARBA00001974"/>
    </source>
</evidence>
<feature type="compositionally biased region" description="Basic residues" evidence="7">
    <location>
        <begin position="496"/>
        <end position="506"/>
    </location>
</feature>
<dbReference type="Gene3D" id="1.20.140.10">
    <property type="entry name" value="Butyryl-CoA Dehydrogenase, subunit A, domain 3"/>
    <property type="match status" value="1"/>
</dbReference>
<evidence type="ECO:0000256" key="7">
    <source>
        <dbReference type="SAM" id="MobiDB-lite"/>
    </source>
</evidence>
<comment type="similarity">
    <text evidence="2 6">Belongs to the acyl-CoA dehydrogenase family.</text>
</comment>
<evidence type="ECO:0000259" key="8">
    <source>
        <dbReference type="Pfam" id="PF00441"/>
    </source>
</evidence>
<evidence type="ECO:0000259" key="10">
    <source>
        <dbReference type="Pfam" id="PF02771"/>
    </source>
</evidence>
<dbReference type="InterPro" id="IPR006091">
    <property type="entry name" value="Acyl-CoA_Oxase/DH_mid-dom"/>
</dbReference>
<sequence>MSDLTGKPSLLDRGQALGLRFITKAGGLEAMKNPKLRGRVEKALYRGAKEGFRVQTAAGRQFAKKPSSDSPTRTSPTKPRREFDLTPTEDQEMIRGVARELAEELLRPAGAQADTDRQIPDEIRAQAGELGLATLGVPSDLGGIADERSAVTGVLVLEELARGDMGIAVGLLASGAVATAIASYGDATQQQTYLPGFTDENAPATGVLALMEPQPLFDPFRLQTTARSEGEDLVLNGIKALAPGADSADLFVVSAMVDDEPRLVIVEAGAQGLEVEPDPAMGVRAARTGRIHLIDVRVPRANLLGTAEDHRDAVRRGRLAWAAAAVGTAQAVLDHVTQYTVERKAFGEPIGYRQAVAFTVADIGIELAALRLVVWRAASLLDADRDASAQIAHARQLAAKHGAVIGSNAVQLLGGHGFVKEFDNERWYRDLRATGMLEEGCWCDRSRGPQEVRSAGPSGRLARRRGLPADQPQVRPRRARVPARARPDVGADRRAQRLRRQPGRGRARLDQRRGVREARRGGRRSPREEGAGQQERRQPLLGAVGHADLSRRRRPHAEHPAPGPRQRRDRRRRQRRAEGALRQPVGRHGHHRARHGLRLRRHPHHGGQGRRRVRPQRREDLRHRR</sequence>
<reference evidence="12" key="1">
    <citation type="journal article" date="2019" name="Int. J. Syst. Evol. Microbiol.">
        <title>The Global Catalogue of Microorganisms (GCM) 10K type strain sequencing project: providing services to taxonomists for standard genome sequencing and annotation.</title>
        <authorList>
            <consortium name="The Broad Institute Genomics Platform"/>
            <consortium name="The Broad Institute Genome Sequencing Center for Infectious Disease"/>
            <person name="Wu L."/>
            <person name="Ma J."/>
        </authorList>
    </citation>
    <scope>NUCLEOTIDE SEQUENCE [LARGE SCALE GENOMIC DNA]</scope>
    <source>
        <strain evidence="12">NBRC 110608</strain>
    </source>
</reference>
<dbReference type="Pfam" id="PF00441">
    <property type="entry name" value="Acyl-CoA_dh_1"/>
    <property type="match status" value="1"/>
</dbReference>
<dbReference type="SUPFAM" id="SSF56645">
    <property type="entry name" value="Acyl-CoA dehydrogenase NM domain-like"/>
    <property type="match status" value="1"/>
</dbReference>
<dbReference type="SUPFAM" id="SSF47203">
    <property type="entry name" value="Acyl-CoA dehydrogenase C-terminal domain-like"/>
    <property type="match status" value="1"/>
</dbReference>
<dbReference type="PANTHER" id="PTHR43884">
    <property type="entry name" value="ACYL-COA DEHYDROGENASE"/>
    <property type="match status" value="1"/>
</dbReference>
<evidence type="ECO:0000313" key="12">
    <source>
        <dbReference type="Proteomes" id="UP001321421"/>
    </source>
</evidence>
<comment type="cofactor">
    <cofactor evidence="1 6">
        <name>FAD</name>
        <dbReference type="ChEBI" id="CHEBI:57692"/>
    </cofactor>
</comment>
<evidence type="ECO:0000256" key="5">
    <source>
        <dbReference type="ARBA" id="ARBA00023002"/>
    </source>
</evidence>
<dbReference type="Gene3D" id="2.40.110.10">
    <property type="entry name" value="Butyryl-CoA Dehydrogenase, subunit A, domain 2"/>
    <property type="match status" value="1"/>
</dbReference>
<feature type="compositionally biased region" description="Low complexity" evidence="7">
    <location>
        <begin position="64"/>
        <end position="77"/>
    </location>
</feature>
<keyword evidence="4 6" id="KW-0274">FAD</keyword>
<evidence type="ECO:0000256" key="3">
    <source>
        <dbReference type="ARBA" id="ARBA00022630"/>
    </source>
</evidence>
<feature type="domain" description="Acyl-CoA oxidase/dehydrogenase middle" evidence="9">
    <location>
        <begin position="209"/>
        <end position="296"/>
    </location>
</feature>
<evidence type="ECO:0000259" key="9">
    <source>
        <dbReference type="Pfam" id="PF02770"/>
    </source>
</evidence>
<dbReference type="InterPro" id="IPR037069">
    <property type="entry name" value="AcylCoA_DH/ox_N_sf"/>
</dbReference>
<feature type="compositionally biased region" description="Basic and acidic residues" evidence="7">
    <location>
        <begin position="507"/>
        <end position="538"/>
    </location>
</feature>
<evidence type="ECO:0000256" key="6">
    <source>
        <dbReference type="RuleBase" id="RU362125"/>
    </source>
</evidence>
<dbReference type="InterPro" id="IPR046373">
    <property type="entry name" value="Acyl-CoA_Oxase/DH_mid-dom_sf"/>
</dbReference>
<dbReference type="InterPro" id="IPR009075">
    <property type="entry name" value="AcylCo_DH/oxidase_C"/>
</dbReference>
<dbReference type="PANTHER" id="PTHR43884:SF20">
    <property type="entry name" value="ACYL-COA DEHYDROGENASE FADE28"/>
    <property type="match status" value="1"/>
</dbReference>
<keyword evidence="12" id="KW-1185">Reference proteome</keyword>
<evidence type="ECO:0000313" key="11">
    <source>
        <dbReference type="EMBL" id="BDZ58517.1"/>
    </source>
</evidence>
<dbReference type="InterPro" id="IPR013786">
    <property type="entry name" value="AcylCoA_DH/ox_N"/>
</dbReference>
<dbReference type="InterPro" id="IPR036250">
    <property type="entry name" value="AcylCo_DH-like_C"/>
</dbReference>
<evidence type="ECO:0000256" key="2">
    <source>
        <dbReference type="ARBA" id="ARBA00009347"/>
    </source>
</evidence>
<organism evidence="11 12">
    <name type="scientific">Barrientosiimonas endolithica</name>
    <dbReference type="NCBI Taxonomy" id="1535208"/>
    <lineage>
        <taxon>Bacteria</taxon>
        <taxon>Bacillati</taxon>
        <taxon>Actinomycetota</taxon>
        <taxon>Actinomycetes</taxon>
        <taxon>Micrococcales</taxon>
        <taxon>Dermacoccaceae</taxon>
        <taxon>Barrientosiimonas</taxon>
    </lineage>
</organism>
<dbReference type="Pfam" id="PF02770">
    <property type="entry name" value="Acyl-CoA_dh_M"/>
    <property type="match status" value="1"/>
</dbReference>
<keyword evidence="5 6" id="KW-0560">Oxidoreductase</keyword>
<dbReference type="EMBL" id="AP027735">
    <property type="protein sequence ID" value="BDZ58517.1"/>
    <property type="molecule type" value="Genomic_DNA"/>
</dbReference>
<dbReference type="Proteomes" id="UP001321421">
    <property type="component" value="Chromosome"/>
</dbReference>
<accession>A0ABM8HC72</accession>
<feature type="compositionally biased region" description="Basic residues" evidence="7">
    <location>
        <begin position="565"/>
        <end position="575"/>
    </location>
</feature>
<feature type="compositionally biased region" description="Basic residues" evidence="7">
    <location>
        <begin position="585"/>
        <end position="615"/>
    </location>
</feature>
<dbReference type="InterPro" id="IPR006089">
    <property type="entry name" value="Acyl-CoA_DH_CS"/>
</dbReference>
<name>A0ABM8HC72_9MICO</name>
<dbReference type="Gene3D" id="1.10.540.10">
    <property type="entry name" value="Acyl-CoA dehydrogenase/oxidase, N-terminal domain"/>
    <property type="match status" value="1"/>
</dbReference>
<dbReference type="InterPro" id="IPR009100">
    <property type="entry name" value="AcylCoA_DH/oxidase_NM_dom_sf"/>
</dbReference>